<dbReference type="PANTHER" id="PTHR31350">
    <property type="entry name" value="SI:DKEY-261L7.2"/>
    <property type="match status" value="1"/>
</dbReference>
<evidence type="ECO:0000313" key="4">
    <source>
        <dbReference type="Proteomes" id="UP000029995"/>
    </source>
</evidence>
<reference evidence="3 4" key="1">
    <citation type="submission" date="2014-01" db="EMBL/GenBank/DDBJ databases">
        <title>Genome sequence determination for a cystic fibrosis isolate, Inquilinus limosus.</title>
        <authorList>
            <person name="Pino M."/>
            <person name="Di Conza J."/>
            <person name="Gutkind G."/>
        </authorList>
    </citation>
    <scope>NUCLEOTIDE SEQUENCE [LARGE SCALE GENOMIC DNA]</scope>
    <source>
        <strain evidence="3 4">MP06</strain>
    </source>
</reference>
<dbReference type="AlphaFoldDB" id="A0A0A0D0B5"/>
<gene>
    <name evidence="3" type="ORF">P409_32455</name>
</gene>
<proteinExistence type="inferred from homology"/>
<dbReference type="InterPro" id="IPR011990">
    <property type="entry name" value="TPR-like_helical_dom_sf"/>
</dbReference>
<sequence>MDPTIQSILDRAGAQPDDAIDLAEAALALAALDRPRGVGFDWYRRHLDQLTGDVTREAERVTPAEALTAVLARRWGYAGDVDSYDDLQNANLMRVIDRRKGLPVTLGILYLHVARAQGWTMVGLNFPSHFLVRLDAGGARTILDPFHAGMNRGPGELRDLLKAVLDAGAELMPEHYEPVSDRDILLRLQNNLKVRHIRAGDFGKALAVIEAMRRFAPLHAPLLREAGILYARLGNMRAAIDALDRYVSAPGEPETQRHEAAILLQSFRTSLN</sequence>
<evidence type="ECO:0000256" key="1">
    <source>
        <dbReference type="ARBA" id="ARBA00007100"/>
    </source>
</evidence>
<name>A0A0A0D0B5_9PROT</name>
<evidence type="ECO:0000259" key="2">
    <source>
        <dbReference type="Pfam" id="PF13369"/>
    </source>
</evidence>
<dbReference type="Pfam" id="PF13371">
    <property type="entry name" value="TPR_9"/>
    <property type="match status" value="1"/>
</dbReference>
<dbReference type="SUPFAM" id="SSF48452">
    <property type="entry name" value="TPR-like"/>
    <property type="match status" value="1"/>
</dbReference>
<dbReference type="PANTHER" id="PTHR31350:SF21">
    <property type="entry name" value="F-BOX ONLY PROTEIN 21"/>
    <property type="match status" value="1"/>
</dbReference>
<dbReference type="RefSeq" id="WP_034848357.1">
    <property type="nucleotide sequence ID" value="NZ_JANX01000796.1"/>
</dbReference>
<dbReference type="Pfam" id="PF13369">
    <property type="entry name" value="Transglut_core2"/>
    <property type="match status" value="1"/>
</dbReference>
<dbReference type="Proteomes" id="UP000029995">
    <property type="component" value="Unassembled WGS sequence"/>
</dbReference>
<dbReference type="EMBL" id="JANX01000796">
    <property type="protein sequence ID" value="KGM30532.1"/>
    <property type="molecule type" value="Genomic_DNA"/>
</dbReference>
<dbReference type="InterPro" id="IPR032698">
    <property type="entry name" value="SirB1_N"/>
</dbReference>
<dbReference type="Gene3D" id="1.25.40.10">
    <property type="entry name" value="Tetratricopeptide repeat domain"/>
    <property type="match status" value="1"/>
</dbReference>
<protein>
    <recommendedName>
        <fullName evidence="2">Protein SirB1 N-terminal domain-containing protein</fullName>
    </recommendedName>
</protein>
<organism evidence="3 4">
    <name type="scientific">Inquilinus limosus MP06</name>
    <dbReference type="NCBI Taxonomy" id="1398085"/>
    <lineage>
        <taxon>Bacteria</taxon>
        <taxon>Pseudomonadati</taxon>
        <taxon>Pseudomonadota</taxon>
        <taxon>Alphaproteobacteria</taxon>
        <taxon>Rhodospirillales</taxon>
        <taxon>Rhodospirillaceae</taxon>
        <taxon>Inquilinus</taxon>
    </lineage>
</organism>
<dbReference type="OrthoDB" id="232498at2"/>
<evidence type="ECO:0000313" key="3">
    <source>
        <dbReference type="EMBL" id="KGM30532.1"/>
    </source>
</evidence>
<feature type="domain" description="Protein SirB1 N-terminal" evidence="2">
    <location>
        <begin position="42"/>
        <end position="189"/>
    </location>
</feature>
<accession>A0A0A0D0B5</accession>
<comment type="caution">
    <text evidence="3">The sequence shown here is derived from an EMBL/GenBank/DDBJ whole genome shotgun (WGS) entry which is preliminary data.</text>
</comment>
<comment type="similarity">
    <text evidence="1">Belongs to the UPF0162 family.</text>
</comment>